<dbReference type="PANTHER" id="PTHR36927:SF3">
    <property type="entry name" value="GLUCANS BIOSYNTHESIS PROTEIN C"/>
    <property type="match status" value="1"/>
</dbReference>
<dbReference type="InterPro" id="IPR002656">
    <property type="entry name" value="Acyl_transf_3_dom"/>
</dbReference>
<evidence type="ECO:0000313" key="4">
    <source>
        <dbReference type="Proteomes" id="UP000050454"/>
    </source>
</evidence>
<dbReference type="InterPro" id="IPR050623">
    <property type="entry name" value="Glucan_succinyl_AcylTrfase"/>
</dbReference>
<evidence type="ECO:0000259" key="2">
    <source>
        <dbReference type="Pfam" id="PF01757"/>
    </source>
</evidence>
<dbReference type="OrthoDB" id="9809782at2"/>
<keyword evidence="1" id="KW-0812">Transmembrane</keyword>
<keyword evidence="1" id="KW-0472">Membrane</keyword>
<feature type="domain" description="Acyltransferase 3" evidence="2">
    <location>
        <begin position="5"/>
        <end position="352"/>
    </location>
</feature>
<protein>
    <submittedName>
        <fullName evidence="3">Glucan biosynthesis protein</fullName>
    </submittedName>
</protein>
<evidence type="ECO:0000313" key="3">
    <source>
        <dbReference type="EMBL" id="KPM48340.1"/>
    </source>
</evidence>
<organism evidence="3 4">
    <name type="scientific">Jiulongibacter sediminis</name>
    <dbReference type="NCBI Taxonomy" id="1605367"/>
    <lineage>
        <taxon>Bacteria</taxon>
        <taxon>Pseudomonadati</taxon>
        <taxon>Bacteroidota</taxon>
        <taxon>Cytophagia</taxon>
        <taxon>Cytophagales</taxon>
        <taxon>Leadbetterellaceae</taxon>
        <taxon>Jiulongibacter</taxon>
    </lineage>
</organism>
<dbReference type="RefSeq" id="WP_055145692.1">
    <property type="nucleotide sequence ID" value="NZ_JXSZ01000006.1"/>
</dbReference>
<feature type="transmembrane region" description="Helical" evidence="1">
    <location>
        <begin position="212"/>
        <end position="231"/>
    </location>
</feature>
<accession>A0A0N8H9U4</accession>
<dbReference type="PANTHER" id="PTHR36927">
    <property type="entry name" value="BLR4337 PROTEIN"/>
    <property type="match status" value="1"/>
</dbReference>
<name>A0A0N8H9U4_9BACT</name>
<proteinExistence type="predicted"/>
<feature type="transmembrane region" description="Helical" evidence="1">
    <location>
        <begin position="12"/>
        <end position="33"/>
    </location>
</feature>
<reference evidence="3 4" key="1">
    <citation type="submission" date="2015-07" db="EMBL/GenBank/DDBJ databases">
        <title>The draft genome sequence of Leadbetterella sp. JN14-9.</title>
        <authorList>
            <person name="Liu Y."/>
            <person name="Du J."/>
            <person name="Shao Z."/>
        </authorList>
    </citation>
    <scope>NUCLEOTIDE SEQUENCE [LARGE SCALE GENOMIC DNA]</scope>
    <source>
        <strain evidence="3 4">JN14-9</strain>
    </source>
</reference>
<feature type="transmembrane region" description="Helical" evidence="1">
    <location>
        <begin position="180"/>
        <end position="200"/>
    </location>
</feature>
<dbReference type="PATRIC" id="fig|1605367.3.peg.2715"/>
<feature type="transmembrane region" description="Helical" evidence="1">
    <location>
        <begin position="333"/>
        <end position="355"/>
    </location>
</feature>
<gene>
    <name evidence="3" type="ORF">AFM12_06730</name>
</gene>
<evidence type="ECO:0000256" key="1">
    <source>
        <dbReference type="SAM" id="Phobius"/>
    </source>
</evidence>
<dbReference type="EMBL" id="LGTQ01000006">
    <property type="protein sequence ID" value="KPM48340.1"/>
    <property type="molecule type" value="Genomic_DNA"/>
</dbReference>
<dbReference type="STRING" id="1605367.AFM12_06730"/>
<feature type="transmembrane region" description="Helical" evidence="1">
    <location>
        <begin position="243"/>
        <end position="261"/>
    </location>
</feature>
<sequence>MERRYDIDWLRILAFALLIFYHTGMFFVPWGWHIKNPVIYDWLQAPMLFMNRWRMPLLFIISGMGVAFSLKKREPGNFIWERIKMLLTPLIFGMLVVVPPQIYAERVVDGAFAGSYFQFWPSQLFVNGAYPEGNFSWHHLWFLPYILVFSLVLLPLFLLLKRYPEGSFIKMIHQLVSGPLKIYALTIPLILLEVFVDPFFPVTHDLIHDWFYLLYNAVLFFYGFLFISVYPSFLKALQKGLKGFLFTGIIAYATFLFLRTFEDGWPRHIAEAVVNQISLLSWLLLFFSLSARYLNIKSKAVAYWNRAVYPFYILHQTVIILLAWGVMDADWNLFFKFSFISLACFFICWALYEFIIKRFKLTRLFFGVRPSTHRVPGTSSEPG</sequence>
<keyword evidence="4" id="KW-1185">Reference proteome</keyword>
<feature type="transmembrane region" description="Helical" evidence="1">
    <location>
        <begin position="83"/>
        <end position="103"/>
    </location>
</feature>
<dbReference type="Pfam" id="PF01757">
    <property type="entry name" value="Acyl_transf_3"/>
    <property type="match status" value="1"/>
</dbReference>
<dbReference type="Proteomes" id="UP000050454">
    <property type="component" value="Unassembled WGS sequence"/>
</dbReference>
<comment type="caution">
    <text evidence="3">The sequence shown here is derived from an EMBL/GenBank/DDBJ whole genome shotgun (WGS) entry which is preliminary data.</text>
</comment>
<feature type="transmembrane region" description="Helical" evidence="1">
    <location>
        <begin position="273"/>
        <end position="295"/>
    </location>
</feature>
<feature type="transmembrane region" description="Helical" evidence="1">
    <location>
        <begin position="307"/>
        <end position="327"/>
    </location>
</feature>
<feature type="transmembrane region" description="Helical" evidence="1">
    <location>
        <begin position="53"/>
        <end position="71"/>
    </location>
</feature>
<feature type="transmembrane region" description="Helical" evidence="1">
    <location>
        <begin position="140"/>
        <end position="160"/>
    </location>
</feature>
<dbReference type="AlphaFoldDB" id="A0A0N8H9U4"/>
<dbReference type="GO" id="GO:0016747">
    <property type="term" value="F:acyltransferase activity, transferring groups other than amino-acyl groups"/>
    <property type="evidence" value="ECO:0007669"/>
    <property type="project" value="InterPro"/>
</dbReference>
<keyword evidence="1" id="KW-1133">Transmembrane helix</keyword>